<organism evidence="1 2">
    <name type="scientific">Natranaerovirga pectinivora</name>
    <dbReference type="NCBI Taxonomy" id="682400"/>
    <lineage>
        <taxon>Bacteria</taxon>
        <taxon>Bacillati</taxon>
        <taxon>Bacillota</taxon>
        <taxon>Clostridia</taxon>
        <taxon>Lachnospirales</taxon>
        <taxon>Natranaerovirgaceae</taxon>
        <taxon>Natranaerovirga</taxon>
    </lineage>
</organism>
<dbReference type="AlphaFoldDB" id="A0A4R3MR26"/>
<gene>
    <name evidence="1" type="ORF">EDC18_101269</name>
</gene>
<keyword evidence="2" id="KW-1185">Reference proteome</keyword>
<protein>
    <submittedName>
        <fullName evidence="1">Uncharacterized protein</fullName>
    </submittedName>
</protein>
<proteinExistence type="predicted"/>
<dbReference type="EMBL" id="SMAL01000001">
    <property type="protein sequence ID" value="TCT16973.1"/>
    <property type="molecule type" value="Genomic_DNA"/>
</dbReference>
<evidence type="ECO:0000313" key="1">
    <source>
        <dbReference type="EMBL" id="TCT16973.1"/>
    </source>
</evidence>
<name>A0A4R3MR26_9FIRM</name>
<evidence type="ECO:0000313" key="2">
    <source>
        <dbReference type="Proteomes" id="UP000294902"/>
    </source>
</evidence>
<reference evidence="1 2" key="1">
    <citation type="submission" date="2019-03" db="EMBL/GenBank/DDBJ databases">
        <title>Genomic Encyclopedia of Type Strains, Phase IV (KMG-IV): sequencing the most valuable type-strain genomes for metagenomic binning, comparative biology and taxonomic classification.</title>
        <authorList>
            <person name="Goeker M."/>
        </authorList>
    </citation>
    <scope>NUCLEOTIDE SEQUENCE [LARGE SCALE GENOMIC DNA]</scope>
    <source>
        <strain evidence="1 2">DSM 24629</strain>
    </source>
</reference>
<sequence length="54" mass="6571">MKVKMIYSLSFSGLERKLNDFLEQNQNKIEVIDIKWKTFIDHYVMIVYKTKETI</sequence>
<dbReference type="RefSeq" id="WP_165878416.1">
    <property type="nucleotide sequence ID" value="NZ_SMAL01000001.1"/>
</dbReference>
<accession>A0A4R3MR26</accession>
<dbReference type="Proteomes" id="UP000294902">
    <property type="component" value="Unassembled WGS sequence"/>
</dbReference>
<comment type="caution">
    <text evidence="1">The sequence shown here is derived from an EMBL/GenBank/DDBJ whole genome shotgun (WGS) entry which is preliminary data.</text>
</comment>